<dbReference type="PANTHER" id="PTHR30363">
    <property type="entry name" value="HTH-TYPE TRANSCRIPTIONAL REGULATOR SRLR-RELATED"/>
    <property type="match status" value="1"/>
</dbReference>
<dbReference type="SMART" id="SM00420">
    <property type="entry name" value="HTH_DEOR"/>
    <property type="match status" value="1"/>
</dbReference>
<dbReference type="Gene3D" id="1.10.10.10">
    <property type="entry name" value="Winged helix-like DNA-binding domain superfamily/Winged helix DNA-binding domain"/>
    <property type="match status" value="1"/>
</dbReference>
<evidence type="ECO:0000256" key="1">
    <source>
        <dbReference type="ARBA" id="ARBA00023015"/>
    </source>
</evidence>
<proteinExistence type="predicted"/>
<dbReference type="Pfam" id="PF08220">
    <property type="entry name" value="HTH_DeoR"/>
    <property type="match status" value="1"/>
</dbReference>
<organism evidence="4 5">
    <name type="scientific">Salipaludibacillus neizhouensis</name>
    <dbReference type="NCBI Taxonomy" id="885475"/>
    <lineage>
        <taxon>Bacteria</taxon>
        <taxon>Bacillati</taxon>
        <taxon>Bacillota</taxon>
        <taxon>Bacilli</taxon>
        <taxon>Bacillales</taxon>
        <taxon>Bacillaceae</taxon>
    </lineage>
</organism>
<comment type="caution">
    <text evidence="4">The sequence shown here is derived from an EMBL/GenBank/DDBJ whole genome shotgun (WGS) entry which is preliminary data.</text>
</comment>
<evidence type="ECO:0000256" key="2">
    <source>
        <dbReference type="ARBA" id="ARBA00023163"/>
    </source>
</evidence>
<name>A0A3A9K3I2_9BACI</name>
<gene>
    <name evidence="4" type="ORF">CR203_13805</name>
</gene>
<dbReference type="InterPro" id="IPR050313">
    <property type="entry name" value="Carb_Metab_HTH_regulators"/>
</dbReference>
<dbReference type="SUPFAM" id="SSF100950">
    <property type="entry name" value="NagB/RpiA/CoA transferase-like"/>
    <property type="match status" value="1"/>
</dbReference>
<keyword evidence="1" id="KW-0805">Transcription regulation</keyword>
<dbReference type="PANTHER" id="PTHR30363:SF44">
    <property type="entry name" value="AGA OPERON TRANSCRIPTIONAL REPRESSOR-RELATED"/>
    <property type="match status" value="1"/>
</dbReference>
<dbReference type="Proteomes" id="UP000281498">
    <property type="component" value="Unassembled WGS sequence"/>
</dbReference>
<dbReference type="PRINTS" id="PR00037">
    <property type="entry name" value="HTHLACR"/>
</dbReference>
<feature type="domain" description="HTH deoR-type" evidence="3">
    <location>
        <begin position="3"/>
        <end position="58"/>
    </location>
</feature>
<dbReference type="PROSITE" id="PS51000">
    <property type="entry name" value="HTH_DEOR_2"/>
    <property type="match status" value="1"/>
</dbReference>
<dbReference type="GO" id="GO:0003677">
    <property type="term" value="F:DNA binding"/>
    <property type="evidence" value="ECO:0007669"/>
    <property type="project" value="UniProtKB-KW"/>
</dbReference>
<dbReference type="OrthoDB" id="9797223at2"/>
<dbReference type="InterPro" id="IPR001034">
    <property type="entry name" value="DeoR_HTH"/>
</dbReference>
<dbReference type="GO" id="GO:0003700">
    <property type="term" value="F:DNA-binding transcription factor activity"/>
    <property type="evidence" value="ECO:0007669"/>
    <property type="project" value="InterPro"/>
</dbReference>
<dbReference type="InterPro" id="IPR036390">
    <property type="entry name" value="WH_DNA-bd_sf"/>
</dbReference>
<evidence type="ECO:0000313" key="5">
    <source>
        <dbReference type="Proteomes" id="UP000281498"/>
    </source>
</evidence>
<dbReference type="SUPFAM" id="SSF46785">
    <property type="entry name" value="Winged helix' DNA-binding domain"/>
    <property type="match status" value="1"/>
</dbReference>
<evidence type="ECO:0000313" key="4">
    <source>
        <dbReference type="EMBL" id="RKL66899.1"/>
    </source>
</evidence>
<protein>
    <submittedName>
        <fullName evidence="4">DNA-binding transcriptional regulator</fullName>
    </submittedName>
</protein>
<dbReference type="EMBL" id="PDOE01000005">
    <property type="protein sequence ID" value="RKL66899.1"/>
    <property type="molecule type" value="Genomic_DNA"/>
</dbReference>
<dbReference type="InterPro" id="IPR036388">
    <property type="entry name" value="WH-like_DNA-bd_sf"/>
</dbReference>
<keyword evidence="4" id="KW-0238">DNA-binding</keyword>
<keyword evidence="2" id="KW-0804">Transcription</keyword>
<keyword evidence="5" id="KW-1185">Reference proteome</keyword>
<dbReference type="Gene3D" id="3.40.50.1360">
    <property type="match status" value="1"/>
</dbReference>
<dbReference type="InterPro" id="IPR014036">
    <property type="entry name" value="DeoR-like_C"/>
</dbReference>
<dbReference type="AlphaFoldDB" id="A0A3A9K3I2"/>
<evidence type="ECO:0000259" key="3">
    <source>
        <dbReference type="PROSITE" id="PS51000"/>
    </source>
</evidence>
<dbReference type="RefSeq" id="WP_110934682.1">
    <property type="nucleotide sequence ID" value="NZ_KZ614146.1"/>
</dbReference>
<dbReference type="Pfam" id="PF00455">
    <property type="entry name" value="DeoRC"/>
    <property type="match status" value="1"/>
</dbReference>
<reference evidence="4 5" key="1">
    <citation type="submission" date="2017-10" db="EMBL/GenBank/DDBJ databases">
        <title>Bacillus sp. nov., a halophilic bacterium isolated from a Keqin Lake.</title>
        <authorList>
            <person name="Wang H."/>
        </authorList>
    </citation>
    <scope>NUCLEOTIDE SEQUENCE [LARGE SCALE GENOMIC DNA]</scope>
    <source>
        <strain evidence="4 5">KCTC 13187</strain>
    </source>
</reference>
<accession>A0A3A9K3I2</accession>
<dbReference type="InterPro" id="IPR037171">
    <property type="entry name" value="NagB/RpiA_transferase-like"/>
</dbReference>
<sequence length="254" mass="28012">MLSVERHEKILHQLDKNTIIKVSDLSALLQVTEKTIRIDLETLEKNGLLKRIHGGATILEEENPILPIKKRQLQHGEVKNAIAEEALKMIQENDTLLIDGGSTTQALAALLGDFPVTVITNDINIAYELLTKERVQLMMVGGTRIGTSGSLFGSEASNLLKRIRVNNIFFGTTGISLENGLTVLNGIHADWKKEALSCSEHVTLLADATKFEKDALIQFASVEDLSHIITDVSLNDDLYQKFLQSGVPVTRVSF</sequence>
<dbReference type="SMART" id="SM01134">
    <property type="entry name" value="DeoRC"/>
    <property type="match status" value="1"/>
</dbReference>